<dbReference type="Gene3D" id="2.120.10.80">
    <property type="entry name" value="Kelch-type beta propeller"/>
    <property type="match status" value="1"/>
</dbReference>
<organism evidence="5 6">
    <name type="scientific">Sipha flava</name>
    <name type="common">yellow sugarcane aphid</name>
    <dbReference type="NCBI Taxonomy" id="143950"/>
    <lineage>
        <taxon>Eukaryota</taxon>
        <taxon>Metazoa</taxon>
        <taxon>Ecdysozoa</taxon>
        <taxon>Arthropoda</taxon>
        <taxon>Hexapoda</taxon>
        <taxon>Insecta</taxon>
        <taxon>Pterygota</taxon>
        <taxon>Neoptera</taxon>
        <taxon>Paraneoptera</taxon>
        <taxon>Hemiptera</taxon>
        <taxon>Sternorrhyncha</taxon>
        <taxon>Aphidomorpha</taxon>
        <taxon>Aphidoidea</taxon>
        <taxon>Aphididae</taxon>
        <taxon>Sipha</taxon>
    </lineage>
</organism>
<dbReference type="PROSITE" id="PS50097">
    <property type="entry name" value="BTB"/>
    <property type="match status" value="1"/>
</dbReference>
<dbReference type="PANTHER" id="PTHR24412">
    <property type="entry name" value="KELCH PROTEIN"/>
    <property type="match status" value="1"/>
</dbReference>
<dbReference type="SMART" id="SM00875">
    <property type="entry name" value="BACK"/>
    <property type="match status" value="1"/>
</dbReference>
<keyword evidence="3" id="KW-0009">Actin-binding</keyword>
<keyword evidence="2" id="KW-0677">Repeat</keyword>
<evidence type="ECO:0000256" key="2">
    <source>
        <dbReference type="ARBA" id="ARBA00022737"/>
    </source>
</evidence>
<dbReference type="SUPFAM" id="SSF117281">
    <property type="entry name" value="Kelch motif"/>
    <property type="match status" value="1"/>
</dbReference>
<dbReference type="Pfam" id="PF00651">
    <property type="entry name" value="BTB"/>
    <property type="match status" value="1"/>
</dbReference>
<keyword evidence="1" id="KW-0880">Kelch repeat</keyword>
<dbReference type="Pfam" id="PF07707">
    <property type="entry name" value="BACK"/>
    <property type="match status" value="1"/>
</dbReference>
<dbReference type="InterPro" id="IPR011333">
    <property type="entry name" value="SKP1/BTB/POZ_sf"/>
</dbReference>
<reference evidence="6" key="1">
    <citation type="submission" date="2025-08" db="UniProtKB">
        <authorList>
            <consortium name="RefSeq"/>
        </authorList>
    </citation>
    <scope>IDENTIFICATION</scope>
    <source>
        <tissue evidence="6">Whole body</tissue>
    </source>
</reference>
<dbReference type="Gene3D" id="1.25.40.420">
    <property type="match status" value="1"/>
</dbReference>
<dbReference type="InterPro" id="IPR000210">
    <property type="entry name" value="BTB/POZ_dom"/>
</dbReference>
<dbReference type="InterPro" id="IPR015915">
    <property type="entry name" value="Kelch-typ_b-propeller"/>
</dbReference>
<name>A0A8B8FDQ0_9HEMI</name>
<dbReference type="SUPFAM" id="SSF54695">
    <property type="entry name" value="POZ domain"/>
    <property type="match status" value="1"/>
</dbReference>
<gene>
    <name evidence="6" type="primary">LOC112682470</name>
</gene>
<protein>
    <submittedName>
        <fullName evidence="6">Uncharacterized protein LOC112682470 isoform X1</fullName>
    </submittedName>
</protein>
<dbReference type="AlphaFoldDB" id="A0A8B8FDQ0"/>
<keyword evidence="5" id="KW-1185">Reference proteome</keyword>
<feature type="domain" description="BTB" evidence="4">
    <location>
        <begin position="7"/>
        <end position="76"/>
    </location>
</feature>
<evidence type="ECO:0000256" key="1">
    <source>
        <dbReference type="ARBA" id="ARBA00022441"/>
    </source>
</evidence>
<dbReference type="PANTHER" id="PTHR24412:SF480">
    <property type="entry name" value="KELCH-LIKE PROTEIN 8"/>
    <property type="match status" value="1"/>
</dbReference>
<dbReference type="InterPro" id="IPR011705">
    <property type="entry name" value="BACK"/>
</dbReference>
<dbReference type="Proteomes" id="UP000694846">
    <property type="component" value="Unplaced"/>
</dbReference>
<evidence type="ECO:0000313" key="6">
    <source>
        <dbReference type="RefSeq" id="XP_025408868.1"/>
    </source>
</evidence>
<sequence>MEKTDEPCVTILFDNGEKAEFSKMYLIKHSAYFEAMFCGNFMESHSGNQITLKDINNKGFMSVIESLKHNRIVYDGLENLLNILETSQLLQFTDIIQKSIEVITEKYLFSVHAVPIFSLASTLGLQELYEKARVFILYNFKKLLVLNKNSFFELNEEDLQQLLKDNGLNIDNEIDIFDLIIEWCSKTNNYNIGYEIAVDCVDFNAMDMVQLNYSITKTNHFNLINTIRHYINYKRGHETSLNLLIKPPRCVPHVLCAIKNEEDGYAFIYRWDWVSLKFTKFLRLDPLPLYTTGYHVIVHVTFMLIEMDIFVLAGEIGYLRDTWNRSGWKYNLLSKQWKKLDGFVSSKRRHGVGHFCGNALYLIGGHSNHRCPNELIEKFLLHKSLEMDTLVRVESYRCNNFTKNVDRKYYICLNYKKQLVVITKDHNPVWYGMCPDKCNSENVKWESCSMNLKATIISAVVYLDYVYLLAYSARYMIALYCYHPTEQLCREIKRFTTIYNPYTTMCAFNINMAMVFGKNYLECHSMAHDTNTRYKTQFDSFHSNYFFSIPYY</sequence>
<dbReference type="Gene3D" id="3.30.710.10">
    <property type="entry name" value="Potassium Channel Kv1.1, Chain A"/>
    <property type="match status" value="1"/>
</dbReference>
<dbReference type="SMART" id="SM00225">
    <property type="entry name" value="BTB"/>
    <property type="match status" value="1"/>
</dbReference>
<dbReference type="OrthoDB" id="10027872at2759"/>
<evidence type="ECO:0000256" key="3">
    <source>
        <dbReference type="ARBA" id="ARBA00023203"/>
    </source>
</evidence>
<accession>A0A8B8FDQ0</accession>
<evidence type="ECO:0000259" key="4">
    <source>
        <dbReference type="PROSITE" id="PS50097"/>
    </source>
</evidence>
<evidence type="ECO:0000313" key="5">
    <source>
        <dbReference type="Proteomes" id="UP000694846"/>
    </source>
</evidence>
<dbReference type="RefSeq" id="XP_025408868.1">
    <property type="nucleotide sequence ID" value="XM_025553083.1"/>
</dbReference>
<dbReference type="GeneID" id="112682470"/>
<proteinExistence type="predicted"/>